<dbReference type="KEGG" id="kmx:KLMA_10688"/>
<dbReference type="PANTHER" id="PTHR28285:SF1">
    <property type="entry name" value="PROTEIN BIG1"/>
    <property type="match status" value="1"/>
</dbReference>
<dbReference type="EMBL" id="AP012213">
    <property type="protein sequence ID" value="BAO38310.1"/>
    <property type="molecule type" value="Genomic_DNA"/>
</dbReference>
<keyword evidence="6" id="KW-0256">Endoplasmic reticulum</keyword>
<dbReference type="InterPro" id="IPR037654">
    <property type="entry name" value="Big1"/>
</dbReference>
<comment type="similarity">
    <text evidence="2">Belongs to the BIG1 family.</text>
</comment>
<evidence type="ECO:0000256" key="9">
    <source>
        <dbReference type="ARBA" id="ARBA00023316"/>
    </source>
</evidence>
<evidence type="ECO:0000256" key="1">
    <source>
        <dbReference type="ARBA" id="ARBA00004115"/>
    </source>
</evidence>
<feature type="transmembrane region" description="Helical" evidence="10">
    <location>
        <begin position="217"/>
        <end position="240"/>
    </location>
</feature>
<evidence type="ECO:0000256" key="10">
    <source>
        <dbReference type="SAM" id="Phobius"/>
    </source>
</evidence>
<proteinExistence type="inferred from homology"/>
<comment type="subcellular location">
    <subcellularLocation>
        <location evidence="1">Endoplasmic reticulum membrane</location>
        <topology evidence="1">Single-pass type I membrane protein</topology>
    </subcellularLocation>
</comment>
<keyword evidence="9" id="KW-0961">Cell wall biogenesis/degradation</keyword>
<evidence type="ECO:0000313" key="12">
    <source>
        <dbReference type="Proteomes" id="UP000065495"/>
    </source>
</evidence>
<gene>
    <name evidence="11" type="primary">BIG1</name>
    <name evidence="11" type="ORF">KLMA_10688</name>
</gene>
<dbReference type="AlphaFoldDB" id="W0T4K5"/>
<evidence type="ECO:0000256" key="4">
    <source>
        <dbReference type="ARBA" id="ARBA00022692"/>
    </source>
</evidence>
<evidence type="ECO:0000256" key="3">
    <source>
        <dbReference type="ARBA" id="ARBA00022089"/>
    </source>
</evidence>
<keyword evidence="5" id="KW-0732">Signal</keyword>
<organism evidence="11 12">
    <name type="scientific">Kluyveromyces marxianus (strain DMKU3-1042 / BCC 29191 / NBRC 104275)</name>
    <name type="common">Yeast</name>
    <name type="synonym">Candida kefyr</name>
    <dbReference type="NCBI Taxonomy" id="1003335"/>
    <lineage>
        <taxon>Eukaryota</taxon>
        <taxon>Fungi</taxon>
        <taxon>Dikarya</taxon>
        <taxon>Ascomycota</taxon>
        <taxon>Saccharomycotina</taxon>
        <taxon>Saccharomycetes</taxon>
        <taxon>Saccharomycetales</taxon>
        <taxon>Saccharomycetaceae</taxon>
        <taxon>Kluyveromyces</taxon>
    </lineage>
</organism>
<keyword evidence="7 10" id="KW-1133">Transmembrane helix</keyword>
<dbReference type="GO" id="GO:0006078">
    <property type="term" value="P:(1-&gt;6)-beta-D-glucan biosynthetic process"/>
    <property type="evidence" value="ECO:0007669"/>
    <property type="project" value="TreeGrafter"/>
</dbReference>
<evidence type="ECO:0000256" key="7">
    <source>
        <dbReference type="ARBA" id="ARBA00022989"/>
    </source>
</evidence>
<evidence type="ECO:0000256" key="8">
    <source>
        <dbReference type="ARBA" id="ARBA00023136"/>
    </source>
</evidence>
<dbReference type="GO" id="GO:0071555">
    <property type="term" value="P:cell wall organization"/>
    <property type="evidence" value="ECO:0007669"/>
    <property type="project" value="UniProtKB-KW"/>
</dbReference>
<protein>
    <recommendedName>
        <fullName evidence="3">Protein BIG1</fullName>
    </recommendedName>
</protein>
<dbReference type="Proteomes" id="UP000065495">
    <property type="component" value="Chromosome 1"/>
</dbReference>
<sequence>MISPCESETYVLVNQPGILKADFKNRKKSMGLLHKYVETSSTALGFENVEISEHDDLFEDIIDYAMQKCDINDRIDLAGDPENRYDPYVEAHKRIIRVDFPPLPRTDYIFDGNLSRREVLKANDEYLRYIVGTLPSPQHTVIYTSLEASDPIENEEDEGTLTIWPEIFENAWHQLEIDRNDRVSKELPTFVPYRPMIDTSEDLKLSVLDKDFIQKNYGTLVSIAAVSAVFLLYQIGLVLFKSPAISQKPKKVDKKVTTEKKTQ</sequence>
<dbReference type="OrthoDB" id="9985059at2759"/>
<reference evidence="11 12" key="1">
    <citation type="journal article" date="2015" name="Biotechnol. Biofuels">
        <title>Genetic basis of the highly efficient yeast Kluyveromyces marxianus: complete genome sequence and transcriptome analyses.</title>
        <authorList>
            <person name="Lertwattanasakul N."/>
            <person name="Kosaka T."/>
            <person name="Hosoyama A."/>
            <person name="Suzuki Y."/>
            <person name="Rodrussamee N."/>
            <person name="Matsutani M."/>
            <person name="Murata M."/>
            <person name="Fujimoto N."/>
            <person name="Suprayogi"/>
            <person name="Tsuchikane K."/>
            <person name="Limtong S."/>
            <person name="Fujita N."/>
            <person name="Yamada M."/>
        </authorList>
    </citation>
    <scope>NUCLEOTIDE SEQUENCE [LARGE SCALE GENOMIC DNA]</scope>
    <source>
        <strain evidence="12">DMKU3-1042 / BCC 29191 / NBRC 104275</strain>
    </source>
</reference>
<evidence type="ECO:0000256" key="5">
    <source>
        <dbReference type="ARBA" id="ARBA00022729"/>
    </source>
</evidence>
<evidence type="ECO:0000256" key="6">
    <source>
        <dbReference type="ARBA" id="ARBA00022824"/>
    </source>
</evidence>
<dbReference type="VEuPathDB" id="FungiDB:KLMA_10688"/>
<name>W0T4K5_KLUMD</name>
<dbReference type="GO" id="GO:0005789">
    <property type="term" value="C:endoplasmic reticulum membrane"/>
    <property type="evidence" value="ECO:0007669"/>
    <property type="project" value="UniProtKB-SubCell"/>
</dbReference>
<dbReference type="GeneID" id="34714342"/>
<keyword evidence="8 10" id="KW-0472">Membrane</keyword>
<dbReference type="PANTHER" id="PTHR28285">
    <property type="entry name" value="PROTEIN BIG1"/>
    <property type="match status" value="1"/>
</dbReference>
<dbReference type="GO" id="GO:0009272">
    <property type="term" value="P:fungal-type cell wall biogenesis"/>
    <property type="evidence" value="ECO:0007669"/>
    <property type="project" value="TreeGrafter"/>
</dbReference>
<evidence type="ECO:0000313" key="11">
    <source>
        <dbReference type="EMBL" id="BAO38310.1"/>
    </source>
</evidence>
<dbReference type="RefSeq" id="XP_022674199.1">
    <property type="nucleotide sequence ID" value="XM_022822371.1"/>
</dbReference>
<accession>W0T4K5</accession>
<evidence type="ECO:0000256" key="2">
    <source>
        <dbReference type="ARBA" id="ARBA00008203"/>
    </source>
</evidence>
<keyword evidence="4 10" id="KW-0812">Transmembrane</keyword>